<dbReference type="InterPro" id="IPR008868">
    <property type="entry name" value="TniB"/>
</dbReference>
<dbReference type="KEGG" id="ares:IWH25_03470"/>
<dbReference type="Gene3D" id="3.40.50.300">
    <property type="entry name" value="P-loop containing nucleotide triphosphate hydrolases"/>
    <property type="match status" value="1"/>
</dbReference>
<dbReference type="Pfam" id="PF05621">
    <property type="entry name" value="TniB"/>
    <property type="match status" value="1"/>
</dbReference>
<dbReference type="InterPro" id="IPR027417">
    <property type="entry name" value="P-loop_NTPase"/>
</dbReference>
<evidence type="ECO:0000313" key="1">
    <source>
        <dbReference type="EMBL" id="QRJ64424.1"/>
    </source>
</evidence>
<dbReference type="RefSeq" id="WP_203387967.1">
    <property type="nucleotide sequence ID" value="NZ_CP064781.1"/>
</dbReference>
<accession>A0A974SQB0</accession>
<dbReference type="EMBL" id="CP064781">
    <property type="protein sequence ID" value="QRJ64424.1"/>
    <property type="molecule type" value="Genomic_DNA"/>
</dbReference>
<sequence length="296" mass="33433">MTNFDHIHPDFRHIMALSDKERMAFMDEPRWIAYPAANRILDSLRGLMDKPARPRMPNLLIVGDPNNGKTTIVRRFRDLHGEGYVNDDAEPVKPVIVAEAPPTADEKGLYISILERFFTPYRATDPTSKLRYQVIHLLRLCRTRVLLIDEFHSLLTGSAVKQREVMNAIKLLCNELAIPIVGVGTREAVRVLHTDPQHASRFDVVSLALWELNQDFQRLLAGFEKILPLKHASRLHQPELAAALHSVCGGNIGDLHRLLIECAKAAIESGKEQIDKGVIEDKAWVRPTRGIREVTA</sequence>
<dbReference type="Proteomes" id="UP000663444">
    <property type="component" value="Chromosome"/>
</dbReference>
<reference evidence="1" key="1">
    <citation type="submission" date="2020-11" db="EMBL/GenBank/DDBJ databases">
        <title>Azospira restricta DSM 18626 genome sequence.</title>
        <authorList>
            <person name="Moe W.M."/>
        </authorList>
    </citation>
    <scope>NUCLEOTIDE SEQUENCE</scope>
    <source>
        <strain evidence="1">DSM 18626</strain>
    </source>
</reference>
<name>A0A974SQB0_9RHOO</name>
<protein>
    <submittedName>
        <fullName evidence="1">TniB family NTP-binding protein</fullName>
    </submittedName>
</protein>
<evidence type="ECO:0000313" key="2">
    <source>
        <dbReference type="Proteomes" id="UP000663444"/>
    </source>
</evidence>
<dbReference type="AlphaFoldDB" id="A0A974SQB0"/>
<proteinExistence type="predicted"/>
<organism evidence="1 2">
    <name type="scientific">Azospira restricta</name>
    <dbReference type="NCBI Taxonomy" id="404405"/>
    <lineage>
        <taxon>Bacteria</taxon>
        <taxon>Pseudomonadati</taxon>
        <taxon>Pseudomonadota</taxon>
        <taxon>Betaproteobacteria</taxon>
        <taxon>Rhodocyclales</taxon>
        <taxon>Rhodocyclaceae</taxon>
        <taxon>Azospira</taxon>
    </lineage>
</organism>
<dbReference type="SUPFAM" id="SSF52540">
    <property type="entry name" value="P-loop containing nucleoside triphosphate hydrolases"/>
    <property type="match status" value="1"/>
</dbReference>
<gene>
    <name evidence="1" type="ORF">IWH25_03470</name>
</gene>
<keyword evidence="2" id="KW-1185">Reference proteome</keyword>